<reference evidence="3" key="1">
    <citation type="journal article" date="2020" name="J Insects Food Feed">
        <title>The yellow mealworm (Tenebrio molitor) genome: a resource for the emerging insects as food and feed industry.</title>
        <authorList>
            <person name="Eriksson T."/>
            <person name="Andere A."/>
            <person name="Kelstrup H."/>
            <person name="Emery V."/>
            <person name="Picard C."/>
        </authorList>
    </citation>
    <scope>NUCLEOTIDE SEQUENCE</scope>
    <source>
        <strain evidence="3">Stoneville</strain>
        <tissue evidence="3">Whole head</tissue>
    </source>
</reference>
<keyword evidence="2" id="KW-0732">Signal</keyword>
<accession>A0A8J6LIC5</accession>
<evidence type="ECO:0000256" key="2">
    <source>
        <dbReference type="SAM" id="SignalP"/>
    </source>
</evidence>
<keyword evidence="4" id="KW-1185">Reference proteome</keyword>
<gene>
    <name evidence="3" type="ORF">GEV33_008044</name>
</gene>
<feature type="signal peptide" evidence="2">
    <location>
        <begin position="1"/>
        <end position="31"/>
    </location>
</feature>
<name>A0A8J6LIC5_TENMO</name>
<dbReference type="Proteomes" id="UP000719412">
    <property type="component" value="Unassembled WGS sequence"/>
</dbReference>
<evidence type="ECO:0000313" key="3">
    <source>
        <dbReference type="EMBL" id="KAH0814746.1"/>
    </source>
</evidence>
<evidence type="ECO:0000313" key="4">
    <source>
        <dbReference type="Proteomes" id="UP000719412"/>
    </source>
</evidence>
<proteinExistence type="predicted"/>
<feature type="compositionally biased region" description="Basic residues" evidence="1">
    <location>
        <begin position="227"/>
        <end position="268"/>
    </location>
</feature>
<evidence type="ECO:0000256" key="1">
    <source>
        <dbReference type="SAM" id="MobiDB-lite"/>
    </source>
</evidence>
<organism evidence="3 4">
    <name type="scientific">Tenebrio molitor</name>
    <name type="common">Yellow mealworm beetle</name>
    <dbReference type="NCBI Taxonomy" id="7067"/>
    <lineage>
        <taxon>Eukaryota</taxon>
        <taxon>Metazoa</taxon>
        <taxon>Ecdysozoa</taxon>
        <taxon>Arthropoda</taxon>
        <taxon>Hexapoda</taxon>
        <taxon>Insecta</taxon>
        <taxon>Pterygota</taxon>
        <taxon>Neoptera</taxon>
        <taxon>Endopterygota</taxon>
        <taxon>Coleoptera</taxon>
        <taxon>Polyphaga</taxon>
        <taxon>Cucujiformia</taxon>
        <taxon>Tenebrionidae</taxon>
        <taxon>Tenebrio</taxon>
    </lineage>
</organism>
<sequence>MTCEVSCDHFLLKVMIFLAAILAAMCPPAKSSPPSLAISMARSDAERPRRHTLPHFPYQTGRMHVGKLCFTTGSLFNNVYLNNATCWGNLHGTNGDCTFLISDARLTGISLSRSEEGNKSKEMDKEMKTMIREIKEDTAGIREEKKVVRKVSAAVREEKGELRKKKRWNKGKRRNRNRGIRGNIERGVEEWLGREIGVKVNVINKDKMMVAQVESVEQKKSNMLNKSKLKKRKEGEKKKRRTGEKRYKGKVNKKVYGQRKRKPEKKHKGESSYGRVQMERSRGKKRKEKGKSYRGNNNRSEIGD</sequence>
<feature type="region of interest" description="Disordered" evidence="1">
    <location>
        <begin position="219"/>
        <end position="304"/>
    </location>
</feature>
<feature type="compositionally biased region" description="Basic residues" evidence="1">
    <location>
        <begin position="162"/>
        <end position="179"/>
    </location>
</feature>
<dbReference type="AlphaFoldDB" id="A0A8J6LIC5"/>
<comment type="caution">
    <text evidence="3">The sequence shown here is derived from an EMBL/GenBank/DDBJ whole genome shotgun (WGS) entry which is preliminary data.</text>
</comment>
<feature type="chain" id="PRO_5035168860" evidence="2">
    <location>
        <begin position="32"/>
        <end position="304"/>
    </location>
</feature>
<protein>
    <submittedName>
        <fullName evidence="3">Uncharacterized protein</fullName>
    </submittedName>
</protein>
<feature type="compositionally biased region" description="Polar residues" evidence="1">
    <location>
        <begin position="294"/>
        <end position="304"/>
    </location>
</feature>
<dbReference type="EMBL" id="JABDTM020023979">
    <property type="protein sequence ID" value="KAH0814746.1"/>
    <property type="molecule type" value="Genomic_DNA"/>
</dbReference>
<feature type="region of interest" description="Disordered" evidence="1">
    <location>
        <begin position="158"/>
        <end position="179"/>
    </location>
</feature>
<reference evidence="3" key="2">
    <citation type="submission" date="2021-08" db="EMBL/GenBank/DDBJ databases">
        <authorList>
            <person name="Eriksson T."/>
        </authorList>
    </citation>
    <scope>NUCLEOTIDE SEQUENCE</scope>
    <source>
        <strain evidence="3">Stoneville</strain>
        <tissue evidence="3">Whole head</tissue>
    </source>
</reference>